<keyword evidence="5" id="KW-0812">Transmembrane</keyword>
<accession>A0A2P2NZB7</accession>
<evidence type="ECO:0000256" key="4">
    <source>
        <dbReference type="SAM" id="MobiDB-lite"/>
    </source>
</evidence>
<evidence type="ECO:0000313" key="7">
    <source>
        <dbReference type="EMBL" id="MBX47848.1"/>
    </source>
</evidence>
<organism evidence="7">
    <name type="scientific">Rhizophora mucronata</name>
    <name type="common">Asiatic mangrove</name>
    <dbReference type="NCBI Taxonomy" id="61149"/>
    <lineage>
        <taxon>Eukaryota</taxon>
        <taxon>Viridiplantae</taxon>
        <taxon>Streptophyta</taxon>
        <taxon>Embryophyta</taxon>
        <taxon>Tracheophyta</taxon>
        <taxon>Spermatophyta</taxon>
        <taxon>Magnoliopsida</taxon>
        <taxon>eudicotyledons</taxon>
        <taxon>Gunneridae</taxon>
        <taxon>Pentapetalae</taxon>
        <taxon>rosids</taxon>
        <taxon>fabids</taxon>
        <taxon>Malpighiales</taxon>
        <taxon>Rhizophoraceae</taxon>
        <taxon>Rhizophora</taxon>
    </lineage>
</organism>
<dbReference type="EMBL" id="GGEC01067364">
    <property type="protein sequence ID" value="MBX47848.1"/>
    <property type="molecule type" value="Transcribed_RNA"/>
</dbReference>
<evidence type="ECO:0000259" key="6">
    <source>
        <dbReference type="Pfam" id="PF05678"/>
    </source>
</evidence>
<dbReference type="Pfam" id="PF05678">
    <property type="entry name" value="VQ"/>
    <property type="match status" value="1"/>
</dbReference>
<keyword evidence="5" id="KW-1133">Transmembrane helix</keyword>
<feature type="region of interest" description="Disordered" evidence="4">
    <location>
        <begin position="97"/>
        <end position="126"/>
    </location>
</feature>
<name>A0A2P2NZB7_RHIMU</name>
<feature type="transmembrane region" description="Helical" evidence="5">
    <location>
        <begin position="20"/>
        <end position="41"/>
    </location>
</feature>
<keyword evidence="3" id="KW-0539">Nucleus</keyword>
<evidence type="ECO:0000256" key="2">
    <source>
        <dbReference type="ARBA" id="ARBA00022553"/>
    </source>
</evidence>
<reference evidence="7" key="1">
    <citation type="submission" date="2018-02" db="EMBL/GenBank/DDBJ databases">
        <title>Rhizophora mucronata_Transcriptome.</title>
        <authorList>
            <person name="Meera S.P."/>
            <person name="Sreeshan A."/>
            <person name="Augustine A."/>
        </authorList>
    </citation>
    <scope>NUCLEOTIDE SEQUENCE</scope>
    <source>
        <tissue evidence="7">Leaf</tissue>
    </source>
</reference>
<comment type="subcellular location">
    <subcellularLocation>
        <location evidence="1">Nucleus</location>
    </subcellularLocation>
</comment>
<feature type="compositionally biased region" description="Basic residues" evidence="4">
    <location>
        <begin position="116"/>
        <end position="126"/>
    </location>
</feature>
<protein>
    <recommendedName>
        <fullName evidence="6">VQ domain-containing protein</fullName>
    </recommendedName>
</protein>
<dbReference type="PANTHER" id="PTHR33402:SF22">
    <property type="entry name" value="VQ MOTIF-CONTAINING PROTEIN 31"/>
    <property type="match status" value="1"/>
</dbReference>
<feature type="domain" description="VQ" evidence="6">
    <location>
        <begin position="77"/>
        <end position="99"/>
    </location>
</feature>
<dbReference type="InterPro" id="IPR039611">
    <property type="entry name" value="VQ_4/11/13/19/31/33"/>
</dbReference>
<evidence type="ECO:0000256" key="1">
    <source>
        <dbReference type="ARBA" id="ARBA00004123"/>
    </source>
</evidence>
<keyword evidence="2" id="KW-0597">Phosphoprotein</keyword>
<dbReference type="AlphaFoldDB" id="A0A2P2NZB7"/>
<dbReference type="PANTHER" id="PTHR33402">
    <property type="entry name" value="VQ MOTIF-CONTAINING PROTEIN 11-LIKE"/>
    <property type="match status" value="1"/>
</dbReference>
<dbReference type="InterPro" id="IPR008889">
    <property type="entry name" value="VQ"/>
</dbReference>
<dbReference type="GO" id="GO:0005634">
    <property type="term" value="C:nucleus"/>
    <property type="evidence" value="ECO:0007669"/>
    <property type="project" value="UniProtKB-SubCell"/>
</dbReference>
<sequence>MKSSYKPHILIKCMIIFRCWRLLPDHICVVLLLVPLTSLYIGTDYSPQLLATKLVQQDKHPMEKPASQGTSGCKPLTTFVQTDTNAFQDVVQRLTGPSEIDKSQETAPKVAGTKRPTSKLHERRQHTRPKLEIVRPIINFKPCTSPTTPENPCLLASPVGTPSTIFSKLVPTNISPFERETMIKCLQDRVEVRILSKNHLTLLVSQAMWKAAL</sequence>
<evidence type="ECO:0000256" key="3">
    <source>
        <dbReference type="ARBA" id="ARBA00023242"/>
    </source>
</evidence>
<keyword evidence="5" id="KW-0472">Membrane</keyword>
<evidence type="ECO:0000256" key="5">
    <source>
        <dbReference type="SAM" id="Phobius"/>
    </source>
</evidence>
<proteinExistence type="predicted"/>